<feature type="transmembrane region" description="Helical" evidence="10">
    <location>
        <begin position="637"/>
        <end position="658"/>
    </location>
</feature>
<feature type="transmembrane region" description="Helical" evidence="10">
    <location>
        <begin position="482"/>
        <end position="509"/>
    </location>
</feature>
<dbReference type="Pfam" id="PF06422">
    <property type="entry name" value="PDR_CDR"/>
    <property type="match status" value="1"/>
</dbReference>
<dbReference type="PANTHER" id="PTHR19241">
    <property type="entry name" value="ATP-BINDING CASSETTE TRANSPORTER"/>
    <property type="match status" value="1"/>
</dbReference>
<gene>
    <name evidence="12" type="primary">abcG5</name>
    <name evidence="12" type="ORF">PPL_12586</name>
</gene>
<feature type="transmembrane region" description="Helical" evidence="10">
    <location>
        <begin position="1066"/>
        <end position="1083"/>
    </location>
</feature>
<comment type="caution">
    <text evidence="12">The sequence shown here is derived from an EMBL/GenBank/DDBJ whole genome shotgun (WGS) entry which is preliminary data.</text>
</comment>
<evidence type="ECO:0000256" key="2">
    <source>
        <dbReference type="ARBA" id="ARBA00006012"/>
    </source>
</evidence>
<evidence type="ECO:0000256" key="4">
    <source>
        <dbReference type="ARBA" id="ARBA00022692"/>
    </source>
</evidence>
<feature type="transmembrane region" description="Helical" evidence="10">
    <location>
        <begin position="1204"/>
        <end position="1223"/>
    </location>
</feature>
<dbReference type="Pfam" id="PF19055">
    <property type="entry name" value="ABC2_membrane_7"/>
    <property type="match status" value="1"/>
</dbReference>
<dbReference type="Pfam" id="PF08370">
    <property type="entry name" value="PDR_assoc"/>
    <property type="match status" value="1"/>
</dbReference>
<dbReference type="GeneID" id="31368053"/>
<dbReference type="GO" id="GO:0030587">
    <property type="term" value="P:sorocarp development"/>
    <property type="evidence" value="ECO:0007669"/>
    <property type="project" value="UniProtKB-ARBA"/>
</dbReference>
<reference evidence="12 13" key="1">
    <citation type="journal article" date="2011" name="Genome Res.">
        <title>Phylogeny-wide analysis of social amoeba genomes highlights ancient origins for complex intercellular communication.</title>
        <authorList>
            <person name="Heidel A.J."/>
            <person name="Lawal H.M."/>
            <person name="Felder M."/>
            <person name="Schilde C."/>
            <person name="Helps N.R."/>
            <person name="Tunggal B."/>
            <person name="Rivero F."/>
            <person name="John U."/>
            <person name="Schleicher M."/>
            <person name="Eichinger L."/>
            <person name="Platzer M."/>
            <person name="Noegel A.A."/>
            <person name="Schaap P."/>
            <person name="Gloeckner G."/>
        </authorList>
    </citation>
    <scope>NUCLEOTIDE SEQUENCE [LARGE SCALE GENOMIC DNA]</scope>
    <source>
        <strain evidence="13">ATCC 26659 / Pp 5 / PN500</strain>
    </source>
</reference>
<feature type="domain" description="ABC transporter" evidence="11">
    <location>
        <begin position="726"/>
        <end position="975"/>
    </location>
</feature>
<dbReference type="PROSITE" id="PS00211">
    <property type="entry name" value="ABC_TRANSPORTER_1"/>
    <property type="match status" value="1"/>
</dbReference>
<sequence length="1330" mass="151477">MKSVNAKDKQYTIRISSYNKYIYNKLINKGRGLSESTNGLFRRTLTGSGGFSTTGNGSGGTSGDQIEINTPGSLRRNSIDERIHLNQNHQVKSDDLKNRGGDDQDDPDDLPITGHQHHFPIPETETIGEKQQFTNEIVYLKHLTMPDKTGMYVYAHHLSYCVKDLDNKKLDNLIVNDKDYRVDHMMQTLGLWEQRDTLIGNEFVRGISGGQKKRVTIGVTIIKGSNLLLIDEPTNGLDSTTSLDVIGSIRKVVTHTFSPALVTLLQPSAQITSLFDNLIVLSQGQIVYFGPMSNALSYFEELGFTCPKHFNPSEFFQEIVDDPLKYSFLHPPKCQTTEDFANAYRQSKIYRDLREKMDSNSSGIISDSPVGELKDNSKLPPYTLPMTKQIEYCTKRGYKLTYRNFGALVTRFFRGILMGLILGTLYLRMDHNQGGGNSRFGLLYFSMTYIIVGAFGALCNFYSQKVLFYIQRRQRYYSTAPFLISTTICEIPGSLLEIFILMTLIHWILDTMNNGALKFICSFSSSQEMAAIHGSIILGLFLLVAGYMVPEPTIRGWWIWLYYLSPYNWMYQGMIINEFAGQAYHCSPNEMVPPLGYPLLNVTFDQGGYGGVQSCAKTQGEQFLHQFGMRTNDSFRVVCLIIVIGYCVVFNIAAYFGLRYFKPESKPKSMLVKPKSSRKSKHQNPTTNDQNVSQSIEMGLLDPSASSMTNNHGIDNNNYMKNGCELHFMNLTYEVDYKNKTTKQKSRLRLLDNVEGYAKPGSMLAIMGPSGAGKSTLLDILSDRKSIGYVTGTILIDGKERTKDFVRYASYVEQQDILPPTQTVGEAILFSARCRLSKKHFDKERLHNYYEQILDVLNLRKIQHNKIGIVGNGISLSQRKRVSIGIELASNPKLLFIDEPTTGLDSGSAHKVMEVISKIAKTMNRTVICTIHQPSAAIFEQFDQLLLLCHGKVMYFGPLGNQSEIVLSYYAQQGRVMKPHHNPADFLLEMPEECNEESVQTFKLSHHYQICQEELNRVMQNQNILGSQERDVGDNDRNSWIEEFKILMRRAWDNRVRRPKIYVSNWTRSIVVSFVLGTLFFRLKAESMDARNRISLMFFSLVFFGMSSVSTIPTTCMDRAVFYREQASGFYRETTYFLSHIVSNYPFIFVIVLLYSVPLYFLVQLDTDPFSKFFFFIFILYMASVQFDAIAFLCSLVLPNDVVASSVCGLVFSLSSLFAGFMISRNNMPTGWRWMNDVSIFKYPIESVSVNEFAGKHYSCPDNRGAVPIHVADNQTRYFCPITDGEQFVLHSYSFKIQDRYSNIAIMFAYLFAFYILSFIALKKIKWQKR</sequence>
<dbReference type="InterPro" id="IPR003439">
    <property type="entry name" value="ABC_transporter-like_ATP-bd"/>
</dbReference>
<dbReference type="Gene3D" id="3.40.50.300">
    <property type="entry name" value="P-loop containing nucleotide triphosphate hydrolases"/>
    <property type="match status" value="2"/>
</dbReference>
<dbReference type="GO" id="GO:0016887">
    <property type="term" value="F:ATP hydrolysis activity"/>
    <property type="evidence" value="ECO:0007669"/>
    <property type="project" value="InterPro"/>
</dbReference>
<dbReference type="SUPFAM" id="SSF52540">
    <property type="entry name" value="P-loop containing nucleoside triphosphate hydrolases"/>
    <property type="match status" value="2"/>
</dbReference>
<dbReference type="InterPro" id="IPR017871">
    <property type="entry name" value="ABC_transporter-like_CS"/>
</dbReference>
<evidence type="ECO:0000256" key="8">
    <source>
        <dbReference type="ARBA" id="ARBA00023136"/>
    </source>
</evidence>
<keyword evidence="5" id="KW-0547">Nucleotide-binding</keyword>
<protein>
    <submittedName>
        <fullName evidence="12">ABC transporter G family protein</fullName>
    </submittedName>
</protein>
<dbReference type="OMA" id="CLTAQFR"/>
<dbReference type="SMART" id="SM00382">
    <property type="entry name" value="AAA"/>
    <property type="match status" value="1"/>
</dbReference>
<evidence type="ECO:0000256" key="7">
    <source>
        <dbReference type="ARBA" id="ARBA00022989"/>
    </source>
</evidence>
<comment type="similarity">
    <text evidence="2">Belongs to the ABC transporter superfamily. ABCG family. PDR (TC 3.A.1.205) subfamily.</text>
</comment>
<dbReference type="RefSeq" id="XP_020429502.1">
    <property type="nucleotide sequence ID" value="XM_020583315.1"/>
</dbReference>
<evidence type="ECO:0000313" key="12">
    <source>
        <dbReference type="EMBL" id="EFA77373.1"/>
    </source>
</evidence>
<dbReference type="InterPro" id="IPR010929">
    <property type="entry name" value="PDR_CDR_ABC"/>
</dbReference>
<dbReference type="InterPro" id="IPR013525">
    <property type="entry name" value="ABC2_TM"/>
</dbReference>
<dbReference type="Pfam" id="PF00005">
    <property type="entry name" value="ABC_tran"/>
    <property type="match status" value="2"/>
</dbReference>
<evidence type="ECO:0000259" key="11">
    <source>
        <dbReference type="PROSITE" id="PS50893"/>
    </source>
</evidence>
<feature type="compositionally biased region" description="Basic and acidic residues" evidence="9">
    <location>
        <begin position="91"/>
        <end position="102"/>
    </location>
</feature>
<keyword evidence="6" id="KW-0067">ATP-binding</keyword>
<evidence type="ECO:0000256" key="1">
    <source>
        <dbReference type="ARBA" id="ARBA00004141"/>
    </source>
</evidence>
<feature type="transmembrane region" description="Helical" evidence="10">
    <location>
        <begin position="1301"/>
        <end position="1322"/>
    </location>
</feature>
<dbReference type="PROSITE" id="PS50893">
    <property type="entry name" value="ABC_TRANSPORTER_2"/>
    <property type="match status" value="2"/>
</dbReference>
<evidence type="ECO:0000256" key="6">
    <source>
        <dbReference type="ARBA" id="ARBA00022840"/>
    </source>
</evidence>
<feature type="compositionally biased region" description="Gly residues" evidence="9">
    <location>
        <begin position="47"/>
        <end position="62"/>
    </location>
</feature>
<feature type="compositionally biased region" description="Polar residues" evidence="9">
    <location>
        <begin position="683"/>
        <end position="694"/>
    </location>
</feature>
<dbReference type="STRING" id="670386.D3BN11"/>
<comment type="subcellular location">
    <subcellularLocation>
        <location evidence="1">Membrane</location>
        <topology evidence="1">Multi-pass membrane protein</topology>
    </subcellularLocation>
</comment>
<feature type="domain" description="ABC transporter" evidence="11">
    <location>
        <begin position="13"/>
        <end position="308"/>
    </location>
</feature>
<evidence type="ECO:0000256" key="10">
    <source>
        <dbReference type="SAM" id="Phobius"/>
    </source>
</evidence>
<dbReference type="GO" id="GO:0005524">
    <property type="term" value="F:ATP binding"/>
    <property type="evidence" value="ECO:0007669"/>
    <property type="project" value="UniProtKB-KW"/>
</dbReference>
<feature type="transmembrane region" description="Helical" evidence="10">
    <location>
        <begin position="529"/>
        <end position="549"/>
    </location>
</feature>
<dbReference type="InterPro" id="IPR027417">
    <property type="entry name" value="P-loop_NTPase"/>
</dbReference>
<proteinExistence type="inferred from homology"/>
<accession>D3BN11</accession>
<feature type="transmembrane region" description="Helical" evidence="10">
    <location>
        <begin position="1173"/>
        <end position="1198"/>
    </location>
</feature>
<feature type="transmembrane region" description="Helical" evidence="10">
    <location>
        <begin position="441"/>
        <end position="462"/>
    </location>
</feature>
<dbReference type="Pfam" id="PF01061">
    <property type="entry name" value="ABC2_membrane"/>
    <property type="match status" value="2"/>
</dbReference>
<dbReference type="EMBL" id="ADBJ01000043">
    <property type="protein sequence ID" value="EFA77373.1"/>
    <property type="molecule type" value="Genomic_DNA"/>
</dbReference>
<keyword evidence="13" id="KW-1185">Reference proteome</keyword>
<dbReference type="InterPro" id="IPR013581">
    <property type="entry name" value="PDR_assoc"/>
</dbReference>
<keyword evidence="3" id="KW-0813">Transport</keyword>
<feature type="transmembrane region" description="Helical" evidence="10">
    <location>
        <begin position="405"/>
        <end position="429"/>
    </location>
</feature>
<evidence type="ECO:0000313" key="13">
    <source>
        <dbReference type="Proteomes" id="UP000001396"/>
    </source>
</evidence>
<feature type="region of interest" description="Disordered" evidence="9">
    <location>
        <begin position="85"/>
        <end position="119"/>
    </location>
</feature>
<keyword evidence="7 10" id="KW-1133">Transmembrane helix</keyword>
<evidence type="ECO:0000256" key="3">
    <source>
        <dbReference type="ARBA" id="ARBA00022448"/>
    </source>
</evidence>
<feature type="transmembrane region" description="Helical" evidence="10">
    <location>
        <begin position="1095"/>
        <end position="1115"/>
    </location>
</feature>
<dbReference type="GO" id="GO:0140359">
    <property type="term" value="F:ABC-type transporter activity"/>
    <property type="evidence" value="ECO:0007669"/>
    <property type="project" value="InterPro"/>
</dbReference>
<keyword evidence="8 10" id="KW-0472">Membrane</keyword>
<evidence type="ECO:0000256" key="5">
    <source>
        <dbReference type="ARBA" id="ARBA00022741"/>
    </source>
</evidence>
<dbReference type="InParanoid" id="D3BN11"/>
<organism evidence="12 13">
    <name type="scientific">Heterostelium pallidum (strain ATCC 26659 / Pp 5 / PN500)</name>
    <name type="common">Cellular slime mold</name>
    <name type="synonym">Polysphondylium pallidum</name>
    <dbReference type="NCBI Taxonomy" id="670386"/>
    <lineage>
        <taxon>Eukaryota</taxon>
        <taxon>Amoebozoa</taxon>
        <taxon>Evosea</taxon>
        <taxon>Eumycetozoa</taxon>
        <taxon>Dictyostelia</taxon>
        <taxon>Acytosteliales</taxon>
        <taxon>Acytosteliaceae</taxon>
        <taxon>Heterostelium</taxon>
    </lineage>
</organism>
<feature type="transmembrane region" description="Helical" evidence="10">
    <location>
        <begin position="1135"/>
        <end position="1161"/>
    </location>
</feature>
<dbReference type="Proteomes" id="UP000001396">
    <property type="component" value="Unassembled WGS sequence"/>
</dbReference>
<feature type="region of interest" description="Disordered" evidence="9">
    <location>
        <begin position="44"/>
        <end position="72"/>
    </location>
</feature>
<keyword evidence="4 10" id="KW-0812">Transmembrane</keyword>
<dbReference type="InterPro" id="IPR003593">
    <property type="entry name" value="AAA+_ATPase"/>
</dbReference>
<dbReference type="InterPro" id="IPR043926">
    <property type="entry name" value="ABCG_dom"/>
</dbReference>
<name>D3BN11_HETP5</name>
<dbReference type="GO" id="GO:0016020">
    <property type="term" value="C:membrane"/>
    <property type="evidence" value="ECO:0007669"/>
    <property type="project" value="UniProtKB-SubCell"/>
</dbReference>
<feature type="region of interest" description="Disordered" evidence="9">
    <location>
        <begin position="668"/>
        <end position="694"/>
    </location>
</feature>
<evidence type="ECO:0000256" key="9">
    <source>
        <dbReference type="SAM" id="MobiDB-lite"/>
    </source>
</evidence>